<geneLocation type="plasmid" evidence="4 5">
    <name>EAL2_808p</name>
</geneLocation>
<dbReference type="InterPro" id="IPR037126">
    <property type="entry name" value="PdaC/RsiV-like_sf"/>
</dbReference>
<feature type="domain" description="DUF3298" evidence="2">
    <location>
        <begin position="171"/>
        <end position="258"/>
    </location>
</feature>
<reference evidence="4 5" key="1">
    <citation type="journal article" date="2014" name="Genome Announc.">
        <title>Complete Genome Sequence of Amino Acid-Utilizing Eubacterium acidaminophilum al-2 (DSM 3953).</title>
        <authorList>
            <person name="Poehlein A."/>
            <person name="Andreesen J.R."/>
            <person name="Daniel R."/>
        </authorList>
    </citation>
    <scope>NUCLEOTIDE SEQUENCE [LARGE SCALE GENOMIC DNA]</scope>
    <source>
        <strain evidence="4 5">DSM 3953</strain>
        <plasmid evidence="5">Plasmid EAL2_808p</plasmid>
    </source>
</reference>
<dbReference type="Gene3D" id="3.30.565.40">
    <property type="entry name" value="Fervidobacterium nodosum Rt17-B1 like"/>
    <property type="match status" value="1"/>
</dbReference>
<dbReference type="eggNOG" id="COG5513">
    <property type="taxonomic scope" value="Bacteria"/>
</dbReference>
<evidence type="ECO:0000256" key="1">
    <source>
        <dbReference type="SAM" id="SignalP"/>
    </source>
</evidence>
<name>W8T982_PEPAC</name>
<gene>
    <name evidence="4" type="ORF">EAL2_808p07160</name>
</gene>
<dbReference type="InterPro" id="IPR021729">
    <property type="entry name" value="DUF3298"/>
</dbReference>
<dbReference type="EMBL" id="CP007453">
    <property type="protein sequence ID" value="AHM58219.1"/>
    <property type="molecule type" value="Genomic_DNA"/>
</dbReference>
<dbReference type="AlphaFoldDB" id="W8T982"/>
<dbReference type="Pfam" id="PF11738">
    <property type="entry name" value="DUF3298"/>
    <property type="match status" value="1"/>
</dbReference>
<proteinExistence type="predicted"/>
<dbReference type="KEGG" id="eac:EAL2_808p07160"/>
<feature type="chain" id="PRO_5039418214" description="DUF3298 domain-containing protein" evidence="1">
    <location>
        <begin position="22"/>
        <end position="274"/>
    </location>
</feature>
<dbReference type="Pfam" id="PF13739">
    <property type="entry name" value="PdaC"/>
    <property type="match status" value="1"/>
</dbReference>
<protein>
    <recommendedName>
        <fullName evidence="6">DUF3298 domain-containing protein</fullName>
    </recommendedName>
</protein>
<keyword evidence="1" id="KW-0732">Signal</keyword>
<dbReference type="PATRIC" id="fig|1286171.3.peg.2898"/>
<evidence type="ECO:0000259" key="3">
    <source>
        <dbReference type="Pfam" id="PF13739"/>
    </source>
</evidence>
<keyword evidence="4" id="KW-0614">Plasmid</keyword>
<dbReference type="HOGENOM" id="CLU_085048_1_0_9"/>
<dbReference type="Gene3D" id="3.90.640.20">
    <property type="entry name" value="Heat-shock cognate protein, ATPase"/>
    <property type="match status" value="1"/>
</dbReference>
<dbReference type="RefSeq" id="WP_025437052.1">
    <property type="nucleotide sequence ID" value="NZ_CP007453.1"/>
</dbReference>
<keyword evidence="5" id="KW-1185">Reference proteome</keyword>
<evidence type="ECO:0000259" key="2">
    <source>
        <dbReference type="Pfam" id="PF11738"/>
    </source>
</evidence>
<sequence length="274" mass="30579">MTASFKIRRILSILTIMLLMAGVAACSKDNSTRDKSSVSSDTENVAAVKVDTKVVKKDEAWISIEANIPVVTGINNENVQKLINDMLEDAGIKFVNNLEQQSKEALEYAKTAGYDYIPYYAGITFEEKFNRNGILSLYVVYDQYTGGAHGSHDDITYNFDLATGEIIPLSELFNEDYNYAATIDKNITAQIEKMNKQYRDEAIKNGENPDDAYAPYSGFNGIANDQQYYIKGGSIVIYFPLYEIAPYAAGIPEFEIHLSEIESGIKAAYLQKLK</sequence>
<dbReference type="InterPro" id="IPR025303">
    <property type="entry name" value="PdaC"/>
</dbReference>
<dbReference type="Proteomes" id="UP000019591">
    <property type="component" value="Plasmid EAL2_808p"/>
</dbReference>
<feature type="signal peptide" evidence="1">
    <location>
        <begin position="1"/>
        <end position="21"/>
    </location>
</feature>
<dbReference type="PROSITE" id="PS51257">
    <property type="entry name" value="PROKAR_LIPOPROTEIN"/>
    <property type="match status" value="1"/>
</dbReference>
<evidence type="ECO:0000313" key="4">
    <source>
        <dbReference type="EMBL" id="AHM58219.1"/>
    </source>
</evidence>
<evidence type="ECO:0000313" key="5">
    <source>
        <dbReference type="Proteomes" id="UP000019591"/>
    </source>
</evidence>
<accession>W8T982</accession>
<organism evidence="4 5">
    <name type="scientific">Peptoclostridium acidaminophilum DSM 3953</name>
    <dbReference type="NCBI Taxonomy" id="1286171"/>
    <lineage>
        <taxon>Bacteria</taxon>
        <taxon>Bacillati</taxon>
        <taxon>Bacillota</taxon>
        <taxon>Clostridia</taxon>
        <taxon>Peptostreptococcales</taxon>
        <taxon>Peptoclostridiaceae</taxon>
        <taxon>Peptoclostridium</taxon>
    </lineage>
</organism>
<evidence type="ECO:0008006" key="6">
    <source>
        <dbReference type="Google" id="ProtNLM"/>
    </source>
</evidence>
<feature type="domain" description="Deacetylase PdaC" evidence="3">
    <location>
        <begin position="56"/>
        <end position="151"/>
    </location>
</feature>
<dbReference type="OrthoDB" id="5637at2"/>